<dbReference type="Proteomes" id="UP000250321">
    <property type="component" value="Unassembled WGS sequence"/>
</dbReference>
<proteinExistence type="predicted"/>
<evidence type="ECO:0000256" key="1">
    <source>
        <dbReference type="SAM" id="SignalP"/>
    </source>
</evidence>
<keyword evidence="3" id="KW-1185">Reference proteome</keyword>
<dbReference type="OrthoDB" id="891726at2759"/>
<organism evidence="2 3">
    <name type="scientific">Prunus yedoensis var. nudiflora</name>
    <dbReference type="NCBI Taxonomy" id="2094558"/>
    <lineage>
        <taxon>Eukaryota</taxon>
        <taxon>Viridiplantae</taxon>
        <taxon>Streptophyta</taxon>
        <taxon>Embryophyta</taxon>
        <taxon>Tracheophyta</taxon>
        <taxon>Spermatophyta</taxon>
        <taxon>Magnoliopsida</taxon>
        <taxon>eudicotyledons</taxon>
        <taxon>Gunneridae</taxon>
        <taxon>Pentapetalae</taxon>
        <taxon>rosids</taxon>
        <taxon>fabids</taxon>
        <taxon>Rosales</taxon>
        <taxon>Rosaceae</taxon>
        <taxon>Amygdaloideae</taxon>
        <taxon>Amygdaleae</taxon>
        <taxon>Prunus</taxon>
    </lineage>
</organism>
<sequence length="229" mass="25768">MAARFLSFFILASFLALASLHGAHAVEYVVENRAPNTPGGIRFTNELGLDYTQQTMGTATDFIWNLFAQTTPADRRDVPRVSLFVEDIDGIAFSSNDEIHVAAKYIEGIQGDIKTDFNGVLYHEMTHSWQWNGQGQAPVGLIEGIADFVRLKADYVPNGWAKPGEGQRWDEGYSVTARFLDYCNDLQQGFVAALNKKMRDGYSDNFFQELLGKTVDQLWTDYKAKYAKQ</sequence>
<comment type="caution">
    <text evidence="2">The sequence shown here is derived from an EMBL/GenBank/DDBJ whole genome shotgun (WGS) entry which is preliminary data.</text>
</comment>
<dbReference type="EMBL" id="PJQY01002669">
    <property type="protein sequence ID" value="PQP91763.1"/>
    <property type="molecule type" value="Genomic_DNA"/>
</dbReference>
<evidence type="ECO:0008006" key="4">
    <source>
        <dbReference type="Google" id="ProtNLM"/>
    </source>
</evidence>
<feature type="signal peptide" evidence="1">
    <location>
        <begin position="1"/>
        <end position="25"/>
    </location>
</feature>
<dbReference type="AlphaFoldDB" id="A0A314XK38"/>
<evidence type="ECO:0000313" key="2">
    <source>
        <dbReference type="EMBL" id="PQP91763.1"/>
    </source>
</evidence>
<dbReference type="PANTHER" id="PTHR33321">
    <property type="match status" value="1"/>
</dbReference>
<accession>A0A314XK38</accession>
<gene>
    <name evidence="2" type="ORF">Pyn_06249</name>
</gene>
<dbReference type="Pfam" id="PF04450">
    <property type="entry name" value="BSP"/>
    <property type="match status" value="1"/>
</dbReference>
<evidence type="ECO:0000313" key="3">
    <source>
        <dbReference type="Proteomes" id="UP000250321"/>
    </source>
</evidence>
<protein>
    <recommendedName>
        <fullName evidence="4">Basic secretory protease</fullName>
    </recommendedName>
</protein>
<reference evidence="2 3" key="1">
    <citation type="submission" date="2018-02" db="EMBL/GenBank/DDBJ databases">
        <title>Draft genome of wild Prunus yedoensis var. nudiflora.</title>
        <authorList>
            <person name="Baek S."/>
            <person name="Kim J.-H."/>
            <person name="Choi K."/>
            <person name="Kim G.-B."/>
            <person name="Cho A."/>
            <person name="Jang H."/>
            <person name="Shin C.-H."/>
            <person name="Yu H.-J."/>
            <person name="Mun J.-H."/>
        </authorList>
    </citation>
    <scope>NUCLEOTIDE SEQUENCE [LARGE SCALE GENOMIC DNA]</scope>
    <source>
        <strain evidence="3">cv. Jeju island</strain>
        <tissue evidence="2">Leaf</tissue>
    </source>
</reference>
<dbReference type="STRING" id="2094558.A0A314XK38"/>
<dbReference type="PANTHER" id="PTHR33321:SF21">
    <property type="entry name" value="BASIC SECRETORY PROTEASE"/>
    <property type="match status" value="1"/>
</dbReference>
<dbReference type="InterPro" id="IPR007541">
    <property type="entry name" value="Uncharacterised_BSP"/>
</dbReference>
<feature type="chain" id="PRO_5016282883" description="Basic secretory protease" evidence="1">
    <location>
        <begin position="26"/>
        <end position="229"/>
    </location>
</feature>
<name>A0A314XK38_PRUYE</name>
<keyword evidence="1" id="KW-0732">Signal</keyword>